<evidence type="ECO:0000256" key="1">
    <source>
        <dbReference type="ARBA" id="ARBA00007613"/>
    </source>
</evidence>
<dbReference type="Pfam" id="PF02321">
    <property type="entry name" value="OEP"/>
    <property type="match status" value="1"/>
</dbReference>
<sequence>MKLNPLLLITGLLLSTGTTYARDARQQPAAPPGDTLHLPLSLAEKRFLDSNLVLLAGRYNIGIAQAEVITARLYNNPELTVENVLFNPDNSKWLDLGWTGNNIAELTQVITLAGKRNKAIRLAESGVKLSEHEFYDLLRTLRYTLRDDFFRVYFGSRSLRLYDQQISSLQQILGIFDEQLRKGNIAASEVLRIQSLLYNLQSERSELQRELQETITELKTLTRVPPATPLIPIWDEPGAGFRPLHALHFQQVLDSALINRQDLLAAREGVRYEQLNEQLQKALAVPDLTVGLTYDKQGNFTRNYNGLQLSMPLPFFNRNQGNIRQAGQRVAQSKVLLLGKEEALSQEVMQHYLTASQTEQLFANIDTSFQDRFSSLIEEARNNYMRRNISMLQFLDLYNSYKETLTGLDDIRYHRYRALESLNYIAGAQLIQF</sequence>
<dbReference type="AlphaFoldDB" id="A0AAJ5WNC3"/>
<dbReference type="SUPFAM" id="SSF56954">
    <property type="entry name" value="Outer membrane efflux proteins (OEP)"/>
    <property type="match status" value="1"/>
</dbReference>
<feature type="signal peptide" evidence="3">
    <location>
        <begin position="1"/>
        <end position="21"/>
    </location>
</feature>
<reference evidence="4" key="1">
    <citation type="submission" date="2023-03" db="EMBL/GenBank/DDBJ databases">
        <title>Andean soil-derived lignocellulolytic bacterial consortium as a source of novel taxa and putative plastic-active enzymes.</title>
        <authorList>
            <person name="Diaz-Garcia L."/>
            <person name="Chuvochina M."/>
            <person name="Feuerriegel G."/>
            <person name="Bunk B."/>
            <person name="Sproer C."/>
            <person name="Streit W.R."/>
            <person name="Rodriguez L.M."/>
            <person name="Overmann J."/>
            <person name="Jimenez D.J."/>
        </authorList>
    </citation>
    <scope>NUCLEOTIDE SEQUENCE</scope>
    <source>
        <strain evidence="4">MAG 7</strain>
    </source>
</reference>
<dbReference type="PANTHER" id="PTHR30203:SF23">
    <property type="entry name" value="OUTER MEMBRANE EFFLUX PROTEIN"/>
    <property type="match status" value="1"/>
</dbReference>
<accession>A0AAJ5WNC3</accession>
<comment type="similarity">
    <text evidence="1">Belongs to the outer membrane factor (OMF) (TC 1.B.17) family.</text>
</comment>
<dbReference type="InterPro" id="IPR003423">
    <property type="entry name" value="OMP_efflux"/>
</dbReference>
<evidence type="ECO:0000313" key="4">
    <source>
        <dbReference type="EMBL" id="WEK33777.1"/>
    </source>
</evidence>
<feature type="chain" id="PRO_5042541961" evidence="3">
    <location>
        <begin position="22"/>
        <end position="433"/>
    </location>
</feature>
<proteinExistence type="inferred from homology"/>
<gene>
    <name evidence="4" type="ORF">P0Y53_14895</name>
</gene>
<dbReference type="Gene3D" id="1.20.1600.10">
    <property type="entry name" value="Outer membrane efflux proteins (OEP)"/>
    <property type="match status" value="1"/>
</dbReference>
<dbReference type="Proteomes" id="UP001220610">
    <property type="component" value="Chromosome"/>
</dbReference>
<feature type="coiled-coil region" evidence="2">
    <location>
        <begin position="197"/>
        <end position="224"/>
    </location>
</feature>
<keyword evidence="2" id="KW-0175">Coiled coil</keyword>
<evidence type="ECO:0000256" key="3">
    <source>
        <dbReference type="SAM" id="SignalP"/>
    </source>
</evidence>
<keyword evidence="3" id="KW-0732">Signal</keyword>
<name>A0AAJ5WNC3_9BACT</name>
<dbReference type="GO" id="GO:0015562">
    <property type="term" value="F:efflux transmembrane transporter activity"/>
    <property type="evidence" value="ECO:0007669"/>
    <property type="project" value="InterPro"/>
</dbReference>
<organism evidence="4 5">
    <name type="scientific">Candidatus Pseudobacter hemicellulosilyticus</name>
    <dbReference type="NCBI Taxonomy" id="3121375"/>
    <lineage>
        <taxon>Bacteria</taxon>
        <taxon>Pseudomonadati</taxon>
        <taxon>Bacteroidota</taxon>
        <taxon>Chitinophagia</taxon>
        <taxon>Chitinophagales</taxon>
        <taxon>Chitinophagaceae</taxon>
        <taxon>Pseudobacter</taxon>
    </lineage>
</organism>
<dbReference type="PANTHER" id="PTHR30203">
    <property type="entry name" value="OUTER MEMBRANE CATION EFFLUX PROTEIN"/>
    <property type="match status" value="1"/>
</dbReference>
<dbReference type="InterPro" id="IPR010131">
    <property type="entry name" value="MdtP/NodT-like"/>
</dbReference>
<dbReference type="EMBL" id="CP119311">
    <property type="protein sequence ID" value="WEK33777.1"/>
    <property type="molecule type" value="Genomic_DNA"/>
</dbReference>
<evidence type="ECO:0000313" key="5">
    <source>
        <dbReference type="Proteomes" id="UP001220610"/>
    </source>
</evidence>
<protein>
    <submittedName>
        <fullName evidence="4">TolC family protein</fullName>
    </submittedName>
</protein>
<evidence type="ECO:0000256" key="2">
    <source>
        <dbReference type="SAM" id="Coils"/>
    </source>
</evidence>